<feature type="transmembrane region" description="Helical" evidence="2">
    <location>
        <begin position="78"/>
        <end position="98"/>
    </location>
</feature>
<evidence type="ECO:0000256" key="2">
    <source>
        <dbReference type="SAM" id="Phobius"/>
    </source>
</evidence>
<keyword evidence="2" id="KW-0472">Membrane</keyword>
<reference evidence="4" key="1">
    <citation type="journal article" date="2013" name="Nature">
        <title>Pan genome of the phytoplankton Emiliania underpins its global distribution.</title>
        <authorList>
            <person name="Read B.A."/>
            <person name="Kegel J."/>
            <person name="Klute M.J."/>
            <person name="Kuo A."/>
            <person name="Lefebvre S.C."/>
            <person name="Maumus F."/>
            <person name="Mayer C."/>
            <person name="Miller J."/>
            <person name="Monier A."/>
            <person name="Salamov A."/>
            <person name="Young J."/>
            <person name="Aguilar M."/>
            <person name="Claverie J.M."/>
            <person name="Frickenhaus S."/>
            <person name="Gonzalez K."/>
            <person name="Herman E.K."/>
            <person name="Lin Y.C."/>
            <person name="Napier J."/>
            <person name="Ogata H."/>
            <person name="Sarno A.F."/>
            <person name="Shmutz J."/>
            <person name="Schroeder D."/>
            <person name="de Vargas C."/>
            <person name="Verret F."/>
            <person name="von Dassow P."/>
            <person name="Valentin K."/>
            <person name="Van de Peer Y."/>
            <person name="Wheeler G."/>
            <person name="Dacks J.B."/>
            <person name="Delwiche C.F."/>
            <person name="Dyhrman S.T."/>
            <person name="Glockner G."/>
            <person name="John U."/>
            <person name="Richards T."/>
            <person name="Worden A.Z."/>
            <person name="Zhang X."/>
            <person name="Grigoriev I.V."/>
            <person name="Allen A.E."/>
            <person name="Bidle K."/>
            <person name="Borodovsky M."/>
            <person name="Bowler C."/>
            <person name="Brownlee C."/>
            <person name="Cock J.M."/>
            <person name="Elias M."/>
            <person name="Gladyshev V.N."/>
            <person name="Groth M."/>
            <person name="Guda C."/>
            <person name="Hadaegh A."/>
            <person name="Iglesias-Rodriguez M.D."/>
            <person name="Jenkins J."/>
            <person name="Jones B.M."/>
            <person name="Lawson T."/>
            <person name="Leese F."/>
            <person name="Lindquist E."/>
            <person name="Lobanov A."/>
            <person name="Lomsadze A."/>
            <person name="Malik S.B."/>
            <person name="Marsh M.E."/>
            <person name="Mackinder L."/>
            <person name="Mock T."/>
            <person name="Mueller-Roeber B."/>
            <person name="Pagarete A."/>
            <person name="Parker M."/>
            <person name="Probert I."/>
            <person name="Quesneville H."/>
            <person name="Raines C."/>
            <person name="Rensing S.A."/>
            <person name="Riano-Pachon D.M."/>
            <person name="Richier S."/>
            <person name="Rokitta S."/>
            <person name="Shiraiwa Y."/>
            <person name="Soanes D.M."/>
            <person name="van der Giezen M."/>
            <person name="Wahlund T.M."/>
            <person name="Williams B."/>
            <person name="Wilson W."/>
            <person name="Wolfe G."/>
            <person name="Wurch L.L."/>
        </authorList>
    </citation>
    <scope>NUCLEOTIDE SEQUENCE</scope>
</reference>
<feature type="transmembrane region" description="Helical" evidence="2">
    <location>
        <begin position="6"/>
        <end position="27"/>
    </location>
</feature>
<dbReference type="EnsemblProtists" id="EOD34159">
    <property type="protein sequence ID" value="EOD34159"/>
    <property type="gene ID" value="EMIHUDRAFT_228827"/>
</dbReference>
<proteinExistence type="predicted"/>
<feature type="transmembrane region" description="Helical" evidence="2">
    <location>
        <begin position="130"/>
        <end position="148"/>
    </location>
</feature>
<feature type="transmembrane region" description="Helical" evidence="2">
    <location>
        <begin position="48"/>
        <end position="66"/>
    </location>
</feature>
<evidence type="ECO:0000256" key="1">
    <source>
        <dbReference type="SAM" id="Coils"/>
    </source>
</evidence>
<dbReference type="GeneID" id="17279430"/>
<accession>A0A0D3KEH4</accession>
<keyword evidence="4" id="KW-1185">Reference proteome</keyword>
<evidence type="ECO:0000313" key="3">
    <source>
        <dbReference type="EnsemblProtists" id="EOD34159"/>
    </source>
</evidence>
<keyword evidence="1" id="KW-0175">Coiled coil</keyword>
<dbReference type="OMA" id="WNGINEA"/>
<feature type="transmembrane region" description="Helical" evidence="2">
    <location>
        <begin position="208"/>
        <end position="226"/>
    </location>
</feature>
<protein>
    <submittedName>
        <fullName evidence="3">Uncharacterized protein</fullName>
    </submittedName>
</protein>
<feature type="transmembrane region" description="Helical" evidence="2">
    <location>
        <begin position="246"/>
        <end position="271"/>
    </location>
</feature>
<organism evidence="3 4">
    <name type="scientific">Emiliania huxleyi (strain CCMP1516)</name>
    <dbReference type="NCBI Taxonomy" id="280463"/>
    <lineage>
        <taxon>Eukaryota</taxon>
        <taxon>Haptista</taxon>
        <taxon>Haptophyta</taxon>
        <taxon>Prymnesiophyceae</taxon>
        <taxon>Isochrysidales</taxon>
        <taxon>Noelaerhabdaceae</taxon>
        <taxon>Emiliania</taxon>
    </lineage>
</organism>
<dbReference type="KEGG" id="ehx:EMIHUDRAFT_228827"/>
<reference evidence="3" key="2">
    <citation type="submission" date="2024-10" db="UniProtKB">
        <authorList>
            <consortium name="EnsemblProtists"/>
        </authorList>
    </citation>
    <scope>IDENTIFICATION</scope>
</reference>
<evidence type="ECO:0000313" key="4">
    <source>
        <dbReference type="Proteomes" id="UP000013827"/>
    </source>
</evidence>
<feature type="transmembrane region" description="Helical" evidence="2">
    <location>
        <begin position="328"/>
        <end position="350"/>
    </location>
</feature>
<dbReference type="Proteomes" id="UP000013827">
    <property type="component" value="Unassembled WGS sequence"/>
</dbReference>
<sequence length="559" mass="61943">MFVAGFWVRNYWMFLSANFVNGLFSGIRGDIHDPLEFRSTVMPTMMNFFLFGAMGGSLIGTVWVAIANSSPVTKNTTLALFGPAWLGVLLSTGSAIMVQRLCPEPPRKEEAKGDDDDNKKAPDMTRTQRLVITIILVAGSLDAFGDYGNKFARNTILTNRYPLAREAVVNYVLMGSNIFSIYVGKVILTRTISRHDALGTGCKRATCASIGFMEATGLWCIVGNLVKVGVQLGLLTIVDFDESLTAMGWYVFIWILSQVFGICSTLASMFLYPGFLPTHRLGELNGLKNSLLSTVNCITPILLSSVYQTGSLQTGLDDADRRSAVDHASVLCLAICGTVSFLAFLGYLPLRQILPKTPKPPAAESPAVAATKGVVPEEEAVPPSAPPLSYYDTITWQEWSSLPMRRRFEVQRARARAGMERVRLHWGTWHDDCTAANDILSKAPKELGELRELYTEWVTSDEKLEEIAGLMATRRELEAKRDKTDRTAQRQKERAAMGQWIADYLDDAGYDWEVVPELYKAMIMNSFPPLDTLDEKQACLSDIAELRTFMVAFLKICAA</sequence>
<keyword evidence="2" id="KW-0812">Transmembrane</keyword>
<feature type="transmembrane region" description="Helical" evidence="2">
    <location>
        <begin position="168"/>
        <end position="188"/>
    </location>
</feature>
<feature type="coiled-coil region" evidence="1">
    <location>
        <begin position="460"/>
        <end position="494"/>
    </location>
</feature>
<dbReference type="RefSeq" id="XP_005786588.1">
    <property type="nucleotide sequence ID" value="XM_005786531.1"/>
</dbReference>
<keyword evidence="2" id="KW-1133">Transmembrane helix</keyword>
<dbReference type="SUPFAM" id="SSF103473">
    <property type="entry name" value="MFS general substrate transporter"/>
    <property type="match status" value="1"/>
</dbReference>
<name>A0A0D3KEH4_EMIH1</name>
<dbReference type="AlphaFoldDB" id="A0A0D3KEH4"/>
<dbReference type="HOGENOM" id="CLU_487854_0_0_1"/>
<dbReference type="InterPro" id="IPR036259">
    <property type="entry name" value="MFS_trans_sf"/>
</dbReference>
<dbReference type="PaxDb" id="2903-EOD34159"/>